<keyword evidence="4" id="KW-1185">Reference proteome</keyword>
<dbReference type="InterPro" id="IPR041682">
    <property type="entry name" value="AAA_14"/>
</dbReference>
<gene>
    <name evidence="3" type="ORF">J120_02995</name>
</gene>
<evidence type="ECO:0000259" key="1">
    <source>
        <dbReference type="Pfam" id="PF13173"/>
    </source>
</evidence>
<evidence type="ECO:0008006" key="5">
    <source>
        <dbReference type="Google" id="ProtNLM"/>
    </source>
</evidence>
<dbReference type="eggNOG" id="COG1373">
    <property type="taxonomic scope" value="Bacteria"/>
</dbReference>
<evidence type="ECO:0000259" key="2">
    <source>
        <dbReference type="Pfam" id="PF13635"/>
    </source>
</evidence>
<dbReference type="AlphaFoldDB" id="A0A0D2K4X6"/>
<protein>
    <recommendedName>
        <fullName evidence="5">AAA family ATPase</fullName>
    </recommendedName>
</protein>
<dbReference type="PANTHER" id="PTHR43566">
    <property type="entry name" value="CONSERVED PROTEIN"/>
    <property type="match status" value="1"/>
</dbReference>
<name>A0A0D2K4X6_9BACT</name>
<dbReference type="InterPro" id="IPR025420">
    <property type="entry name" value="DUF4143"/>
</dbReference>
<dbReference type="Proteomes" id="UP000032214">
    <property type="component" value="Unassembled WGS sequence"/>
</dbReference>
<proteinExistence type="predicted"/>
<evidence type="ECO:0000313" key="4">
    <source>
        <dbReference type="Proteomes" id="UP000032214"/>
    </source>
</evidence>
<comment type="caution">
    <text evidence="3">The sequence shown here is derived from an EMBL/GenBank/DDBJ whole genome shotgun (WGS) entry which is preliminary data.</text>
</comment>
<dbReference type="Pfam" id="PF13635">
    <property type="entry name" value="DUF4143"/>
    <property type="match status" value="1"/>
</dbReference>
<accession>A0A0D2K4X6</accession>
<reference evidence="3 4" key="1">
    <citation type="journal article" date="2013" name="Proc. Natl. Acad. Sci. U.S.A.">
        <title>Candidate phylum TM6 genome recovered from a hospital sink biofilm provides genomic insights into this uncultivated phylum.</title>
        <authorList>
            <person name="McLean J.S."/>
            <person name="Lombardo M.J."/>
            <person name="Badger J.H."/>
            <person name="Edlund A."/>
            <person name="Novotny M."/>
            <person name="Yee-Greenbaum J."/>
            <person name="Vyahhi N."/>
            <person name="Hall A.P."/>
            <person name="Yang Y."/>
            <person name="Dupont C.L."/>
            <person name="Ziegler M.G."/>
            <person name="Chitsaz H."/>
            <person name="Allen A.E."/>
            <person name="Yooseph S."/>
            <person name="Tesler G."/>
            <person name="Pevzner P.A."/>
            <person name="Friedman R.M."/>
            <person name="Nealson K.H."/>
            <person name="Venter J.C."/>
            <person name="Lasken R.S."/>
        </authorList>
    </citation>
    <scope>NUCLEOTIDE SEQUENCE [LARGE SCALE GENOMIC DNA]</scope>
    <source>
        <strain evidence="3 4">TM6SC1</strain>
    </source>
</reference>
<feature type="domain" description="DUF4143" evidence="2">
    <location>
        <begin position="177"/>
        <end position="337"/>
    </location>
</feature>
<organism evidence="3 4">
    <name type="scientific">candidate division TM6 bacterium JCVI TM6SC1</name>
    <dbReference type="NCBI Taxonomy" id="1306947"/>
    <lineage>
        <taxon>Bacteria</taxon>
        <taxon>Candidatus Babelota</taxon>
        <taxon>Vermiphilus</taxon>
    </lineage>
</organism>
<evidence type="ECO:0000313" key="3">
    <source>
        <dbReference type="EMBL" id="KIX85257.1"/>
    </source>
</evidence>
<dbReference type="PANTHER" id="PTHR43566:SF2">
    <property type="entry name" value="DUF4143 DOMAIN-CONTAINING PROTEIN"/>
    <property type="match status" value="1"/>
</dbReference>
<dbReference type="EMBL" id="ARQD01000002">
    <property type="protein sequence ID" value="KIX85257.1"/>
    <property type="molecule type" value="Genomic_DNA"/>
</dbReference>
<dbReference type="SUPFAM" id="SSF52540">
    <property type="entry name" value="P-loop containing nucleoside triphosphate hydrolases"/>
    <property type="match status" value="1"/>
</dbReference>
<feature type="domain" description="AAA" evidence="1">
    <location>
        <begin position="18"/>
        <end position="135"/>
    </location>
</feature>
<sequence>MISRHITPYILKSATKLPVIALLGPRQSGKTTLARFAFANHAYVSMENYEEREFAQNDPKRFLRNNINEHGIILDEIQHVPQLLSYIQTYVDEYNYPGRVIITGSQNLLVNQAISQTLAGRIALFTLLPLSINELKSSSLLPYTADQVMLKGGYPRIYASEIEPQEWYPDYIETYVERDVRQIINVVNLATFKRFIRLCAGRIGQLINFTSLANDCGIDVRTAQHWLSILQASYIVFLLQPHFQNFNKRMIKTPKLYFYDTGLACSLLGITTLEQLDTYYMRGNIFESLMISEICKHYYNIKQRPDHVYFWRDKTGNEIDCLIEQPNTLIPVEIKSGTTVSKSFFDPLIKWSDISNNQYPQGYVLYAGDKNHEYKEGTLVSWNNIEVLWQKTIA</sequence>
<dbReference type="InterPro" id="IPR027417">
    <property type="entry name" value="P-loop_NTPase"/>
</dbReference>
<dbReference type="Pfam" id="PF13173">
    <property type="entry name" value="AAA_14"/>
    <property type="match status" value="1"/>
</dbReference>